<dbReference type="AlphaFoldDB" id="A0A5B8XFR7"/>
<dbReference type="SUPFAM" id="SSF53137">
    <property type="entry name" value="Translational machinery components"/>
    <property type="match status" value="1"/>
</dbReference>
<evidence type="ECO:0000313" key="5">
    <source>
        <dbReference type="Proteomes" id="UP000321934"/>
    </source>
</evidence>
<dbReference type="Proteomes" id="UP000321934">
    <property type="component" value="Chromosome"/>
</dbReference>
<gene>
    <name evidence="4" type="ORF">Deia_00401</name>
</gene>
<sequence>MKNKKRTAAILKIRCKSGLAKDYEVFIFKGNKNFSAYLYDMAAQKILTSSSTSAKVFRDLIDKKSSVNVDAVYSFGKYCRELFDKKFKINSSNTYFNRSGFIFHGKVKAFNDGFFGV</sequence>
<dbReference type="GO" id="GO:1990904">
    <property type="term" value="C:ribonucleoprotein complex"/>
    <property type="evidence" value="ECO:0007669"/>
    <property type="project" value="UniProtKB-KW"/>
</dbReference>
<proteinExistence type="inferred from homology"/>
<dbReference type="EMBL" id="CP029077">
    <property type="protein sequence ID" value="QED23204.1"/>
    <property type="molecule type" value="Genomic_DNA"/>
</dbReference>
<evidence type="ECO:0000313" key="4">
    <source>
        <dbReference type="EMBL" id="QED23204.1"/>
    </source>
</evidence>
<dbReference type="Gene3D" id="3.30.420.100">
    <property type="match status" value="1"/>
</dbReference>
<comment type="similarity">
    <text evidence="1">Belongs to the universal ribosomal protein uL18 family.</text>
</comment>
<dbReference type="Pfam" id="PF00861">
    <property type="entry name" value="Ribosomal_L18p"/>
    <property type="match status" value="1"/>
</dbReference>
<accession>A0A5B8XFR7</accession>
<keyword evidence="5" id="KW-1185">Reference proteome</keyword>
<organism evidence="4 5">
    <name type="scientific">Candidatus Deianiraea vastatrix</name>
    <dbReference type="NCBI Taxonomy" id="2163644"/>
    <lineage>
        <taxon>Bacteria</taxon>
        <taxon>Pseudomonadati</taxon>
        <taxon>Pseudomonadota</taxon>
        <taxon>Alphaproteobacteria</taxon>
        <taxon>Rickettsiales</taxon>
        <taxon>Candidatus Deianiraeaceae</taxon>
        <taxon>Candidatus Deianiraea</taxon>
    </lineage>
</organism>
<protein>
    <submittedName>
        <fullName evidence="4">50S ribosomal protein L18</fullName>
    </submittedName>
</protein>
<dbReference type="InterPro" id="IPR005484">
    <property type="entry name" value="Ribosomal_uL18_bac/plant/anim"/>
</dbReference>
<dbReference type="OrthoDB" id="9810939at2"/>
<name>A0A5B8XFR7_9RICK</name>
<reference evidence="4 5" key="1">
    <citation type="journal article" date="2019" name="ISME J.">
        <title>Deianiraea, an extracellular bacterium associated with the ciliate Paramecium, suggests an alternative scenario for the evolution of Rickettsiales.</title>
        <authorList>
            <person name="Castelli M."/>
            <person name="Sabaneyeva E."/>
            <person name="Lanzoni O."/>
            <person name="Lebedeva N."/>
            <person name="Floriano A.M."/>
            <person name="Gaiarsa S."/>
            <person name="Benken K."/>
            <person name="Modeo L."/>
            <person name="Bandi C."/>
            <person name="Potekhin A."/>
            <person name="Sassera D."/>
            <person name="Petroni G."/>
        </authorList>
    </citation>
    <scope>NUCLEOTIDE SEQUENCE [LARGE SCALE GENOMIC DNA]</scope>
    <source>
        <strain evidence="4">CyL4-1</strain>
    </source>
</reference>
<keyword evidence="2 4" id="KW-0689">Ribosomal protein</keyword>
<dbReference type="GO" id="GO:0003735">
    <property type="term" value="F:structural constituent of ribosome"/>
    <property type="evidence" value="ECO:0007669"/>
    <property type="project" value="InterPro"/>
</dbReference>
<dbReference type="RefSeq" id="WP_146820494.1">
    <property type="nucleotide sequence ID" value="NZ_CP029077.1"/>
</dbReference>
<evidence type="ECO:0000256" key="3">
    <source>
        <dbReference type="ARBA" id="ARBA00023274"/>
    </source>
</evidence>
<evidence type="ECO:0000256" key="2">
    <source>
        <dbReference type="ARBA" id="ARBA00022980"/>
    </source>
</evidence>
<dbReference type="GO" id="GO:0006412">
    <property type="term" value="P:translation"/>
    <property type="evidence" value="ECO:0007669"/>
    <property type="project" value="InterPro"/>
</dbReference>
<dbReference type="GO" id="GO:0005840">
    <property type="term" value="C:ribosome"/>
    <property type="evidence" value="ECO:0007669"/>
    <property type="project" value="UniProtKB-KW"/>
</dbReference>
<keyword evidence="3" id="KW-0687">Ribonucleoprotein</keyword>
<evidence type="ECO:0000256" key="1">
    <source>
        <dbReference type="ARBA" id="ARBA00007116"/>
    </source>
</evidence>